<keyword evidence="1" id="KW-1133">Transmembrane helix</keyword>
<proteinExistence type="predicted"/>
<reference evidence="2" key="1">
    <citation type="journal article" date="2019" name="bioRxiv">
        <title>The Genome of the Zebra Mussel, Dreissena polymorpha: A Resource for Invasive Species Research.</title>
        <authorList>
            <person name="McCartney M.A."/>
            <person name="Auch B."/>
            <person name="Kono T."/>
            <person name="Mallez S."/>
            <person name="Zhang Y."/>
            <person name="Obille A."/>
            <person name="Becker A."/>
            <person name="Abrahante J.E."/>
            <person name="Garbe J."/>
            <person name="Badalamenti J.P."/>
            <person name="Herman A."/>
            <person name="Mangelson H."/>
            <person name="Liachko I."/>
            <person name="Sullivan S."/>
            <person name="Sone E.D."/>
            <person name="Koren S."/>
            <person name="Silverstein K.A.T."/>
            <person name="Beckman K.B."/>
            <person name="Gohl D.M."/>
        </authorList>
    </citation>
    <scope>NUCLEOTIDE SEQUENCE</scope>
    <source>
        <strain evidence="2">Duluth1</strain>
        <tissue evidence="2">Whole animal</tissue>
    </source>
</reference>
<keyword evidence="1" id="KW-0472">Membrane</keyword>
<keyword evidence="1" id="KW-0812">Transmembrane</keyword>
<accession>A0A9D4G894</accession>
<comment type="caution">
    <text evidence="2">The sequence shown here is derived from an EMBL/GenBank/DDBJ whole genome shotgun (WGS) entry which is preliminary data.</text>
</comment>
<dbReference type="Proteomes" id="UP000828390">
    <property type="component" value="Unassembled WGS sequence"/>
</dbReference>
<sequence>MKNLKLRSSLCEGLSNKIVNDCADKDCGISSTDMDDVDMKTEGEGTDYVWEEIVIFKRVSSLQDLRLSAKVKACQKLRANKIYCGTAMLTRTVILIILLLLV</sequence>
<gene>
    <name evidence="2" type="ORF">DPMN_140731</name>
</gene>
<name>A0A9D4G894_DREPO</name>
<reference evidence="2" key="2">
    <citation type="submission" date="2020-11" db="EMBL/GenBank/DDBJ databases">
        <authorList>
            <person name="McCartney M.A."/>
            <person name="Auch B."/>
            <person name="Kono T."/>
            <person name="Mallez S."/>
            <person name="Becker A."/>
            <person name="Gohl D.M."/>
            <person name="Silverstein K.A.T."/>
            <person name="Koren S."/>
            <person name="Bechman K.B."/>
            <person name="Herman A."/>
            <person name="Abrahante J.E."/>
            <person name="Garbe J."/>
        </authorList>
    </citation>
    <scope>NUCLEOTIDE SEQUENCE</scope>
    <source>
        <strain evidence="2">Duluth1</strain>
        <tissue evidence="2">Whole animal</tissue>
    </source>
</reference>
<organism evidence="2 3">
    <name type="scientific">Dreissena polymorpha</name>
    <name type="common">Zebra mussel</name>
    <name type="synonym">Mytilus polymorpha</name>
    <dbReference type="NCBI Taxonomy" id="45954"/>
    <lineage>
        <taxon>Eukaryota</taxon>
        <taxon>Metazoa</taxon>
        <taxon>Spiralia</taxon>
        <taxon>Lophotrochozoa</taxon>
        <taxon>Mollusca</taxon>
        <taxon>Bivalvia</taxon>
        <taxon>Autobranchia</taxon>
        <taxon>Heteroconchia</taxon>
        <taxon>Euheterodonta</taxon>
        <taxon>Imparidentia</taxon>
        <taxon>Neoheterodontei</taxon>
        <taxon>Myida</taxon>
        <taxon>Dreissenoidea</taxon>
        <taxon>Dreissenidae</taxon>
        <taxon>Dreissena</taxon>
    </lineage>
</organism>
<feature type="transmembrane region" description="Helical" evidence="1">
    <location>
        <begin position="82"/>
        <end position="101"/>
    </location>
</feature>
<keyword evidence="3" id="KW-1185">Reference proteome</keyword>
<evidence type="ECO:0000256" key="1">
    <source>
        <dbReference type="SAM" id="Phobius"/>
    </source>
</evidence>
<protein>
    <submittedName>
        <fullName evidence="2">Uncharacterized protein</fullName>
    </submittedName>
</protein>
<dbReference type="AlphaFoldDB" id="A0A9D4G894"/>
<dbReference type="EMBL" id="JAIWYP010000006">
    <property type="protein sequence ID" value="KAH3812303.1"/>
    <property type="molecule type" value="Genomic_DNA"/>
</dbReference>
<evidence type="ECO:0000313" key="3">
    <source>
        <dbReference type="Proteomes" id="UP000828390"/>
    </source>
</evidence>
<evidence type="ECO:0000313" key="2">
    <source>
        <dbReference type="EMBL" id="KAH3812303.1"/>
    </source>
</evidence>